<feature type="transmembrane region" description="Helical" evidence="8">
    <location>
        <begin position="249"/>
        <end position="268"/>
    </location>
</feature>
<keyword evidence="5 8" id="KW-1133">Transmembrane helix</keyword>
<dbReference type="Pfam" id="PF00953">
    <property type="entry name" value="Glycos_transf_4"/>
    <property type="match status" value="1"/>
</dbReference>
<proteinExistence type="predicted"/>
<keyword evidence="3 9" id="KW-0808">Transferase</keyword>
<name>A0A0G1PBC3_9BACT</name>
<comment type="cofactor">
    <cofactor evidence="7">
        <name>Mg(2+)</name>
        <dbReference type="ChEBI" id="CHEBI:18420"/>
    </cofactor>
</comment>
<feature type="transmembrane region" description="Helical" evidence="8">
    <location>
        <begin position="175"/>
        <end position="191"/>
    </location>
</feature>
<organism evidence="9 10">
    <name type="scientific">Candidatus Collierbacteria bacterium GW2011_GWE1_46_18</name>
    <dbReference type="NCBI Taxonomy" id="1618399"/>
    <lineage>
        <taxon>Bacteria</taxon>
        <taxon>Candidatus Collieribacteriota</taxon>
    </lineage>
</organism>
<dbReference type="PANTHER" id="PTHR22926:SF3">
    <property type="entry name" value="UNDECAPRENYL-PHOSPHATE ALPHA-N-ACETYLGLUCOSAMINYL 1-PHOSPHATE TRANSFERASE"/>
    <property type="match status" value="1"/>
</dbReference>
<comment type="caution">
    <text evidence="9">The sequence shown here is derived from an EMBL/GenBank/DDBJ whole genome shotgun (WGS) entry which is preliminary data.</text>
</comment>
<dbReference type="EMBL" id="LCMC01000009">
    <property type="protein sequence ID" value="KKU30076.1"/>
    <property type="molecule type" value="Genomic_DNA"/>
</dbReference>
<keyword evidence="7" id="KW-0479">Metal-binding</keyword>
<feature type="transmembrane region" description="Helical" evidence="8">
    <location>
        <begin position="303"/>
        <end position="325"/>
    </location>
</feature>
<feature type="transmembrane region" description="Helical" evidence="8">
    <location>
        <begin position="428"/>
        <end position="447"/>
    </location>
</feature>
<dbReference type="AlphaFoldDB" id="A0A0G1PBC3"/>
<evidence type="ECO:0000256" key="4">
    <source>
        <dbReference type="ARBA" id="ARBA00022692"/>
    </source>
</evidence>
<feature type="transmembrane region" description="Helical" evidence="8">
    <location>
        <begin position="45"/>
        <end position="65"/>
    </location>
</feature>
<feature type="transmembrane region" description="Helical" evidence="8">
    <location>
        <begin position="105"/>
        <end position="127"/>
    </location>
</feature>
<evidence type="ECO:0000313" key="10">
    <source>
        <dbReference type="Proteomes" id="UP000034510"/>
    </source>
</evidence>
<evidence type="ECO:0000256" key="1">
    <source>
        <dbReference type="ARBA" id="ARBA00004651"/>
    </source>
</evidence>
<dbReference type="GO" id="GO:0071555">
    <property type="term" value="P:cell wall organization"/>
    <property type="evidence" value="ECO:0007669"/>
    <property type="project" value="TreeGrafter"/>
</dbReference>
<feature type="transmembrane region" description="Helical" evidence="8">
    <location>
        <begin position="404"/>
        <end position="422"/>
    </location>
</feature>
<feature type="transmembrane region" description="Helical" evidence="8">
    <location>
        <begin position="6"/>
        <end position="24"/>
    </location>
</feature>
<dbReference type="GO" id="GO:0044038">
    <property type="term" value="P:cell wall macromolecule biosynthetic process"/>
    <property type="evidence" value="ECO:0007669"/>
    <property type="project" value="TreeGrafter"/>
</dbReference>
<keyword evidence="6 8" id="KW-0472">Membrane</keyword>
<feature type="transmembrane region" description="Helical" evidence="8">
    <location>
        <begin position="203"/>
        <end position="229"/>
    </location>
</feature>
<feature type="binding site" evidence="7">
    <location>
        <position position="269"/>
    </location>
    <ligand>
        <name>Mg(2+)</name>
        <dbReference type="ChEBI" id="CHEBI:18420"/>
    </ligand>
</feature>
<keyword evidence="4 8" id="KW-0812">Transmembrane</keyword>
<comment type="subcellular location">
    <subcellularLocation>
        <location evidence="1">Cell membrane</location>
        <topology evidence="1">Multi-pass membrane protein</topology>
    </subcellularLocation>
</comment>
<evidence type="ECO:0000256" key="7">
    <source>
        <dbReference type="PIRSR" id="PIRSR600715-1"/>
    </source>
</evidence>
<dbReference type="Proteomes" id="UP000034510">
    <property type="component" value="Unassembled WGS sequence"/>
</dbReference>
<evidence type="ECO:0000256" key="2">
    <source>
        <dbReference type="ARBA" id="ARBA00022475"/>
    </source>
</evidence>
<keyword evidence="2" id="KW-1003">Cell membrane</keyword>
<evidence type="ECO:0000313" key="9">
    <source>
        <dbReference type="EMBL" id="KKU30076.1"/>
    </source>
</evidence>
<reference evidence="9 10" key="1">
    <citation type="journal article" date="2015" name="Nature">
        <title>rRNA introns, odd ribosomes, and small enigmatic genomes across a large radiation of phyla.</title>
        <authorList>
            <person name="Brown C.T."/>
            <person name="Hug L.A."/>
            <person name="Thomas B.C."/>
            <person name="Sharon I."/>
            <person name="Castelle C.J."/>
            <person name="Singh A."/>
            <person name="Wilkins M.J."/>
            <person name="Williams K.H."/>
            <person name="Banfield J.F."/>
        </authorList>
    </citation>
    <scope>NUCLEOTIDE SEQUENCE [LARGE SCALE GENOMIC DNA]</scope>
</reference>
<evidence type="ECO:0000256" key="6">
    <source>
        <dbReference type="ARBA" id="ARBA00023136"/>
    </source>
</evidence>
<keyword evidence="7" id="KW-0460">Magnesium</keyword>
<dbReference type="GO" id="GO:0005886">
    <property type="term" value="C:plasma membrane"/>
    <property type="evidence" value="ECO:0007669"/>
    <property type="project" value="UniProtKB-SubCell"/>
</dbReference>
<gene>
    <name evidence="9" type="ORF">UX41_C0009G0003</name>
</gene>
<dbReference type="GO" id="GO:0046872">
    <property type="term" value="F:metal ion binding"/>
    <property type="evidence" value="ECO:0007669"/>
    <property type="project" value="UniProtKB-KW"/>
</dbReference>
<evidence type="ECO:0000256" key="5">
    <source>
        <dbReference type="ARBA" id="ARBA00022989"/>
    </source>
</evidence>
<dbReference type="GO" id="GO:0016780">
    <property type="term" value="F:phosphotransferase activity, for other substituted phosphate groups"/>
    <property type="evidence" value="ECO:0007669"/>
    <property type="project" value="InterPro"/>
</dbReference>
<dbReference type="CDD" id="cd06853">
    <property type="entry name" value="GT_WecA_like"/>
    <property type="match status" value="1"/>
</dbReference>
<feature type="transmembrane region" description="Helical" evidence="8">
    <location>
        <begin position="332"/>
        <end position="350"/>
    </location>
</feature>
<evidence type="ECO:0000256" key="8">
    <source>
        <dbReference type="SAM" id="Phobius"/>
    </source>
</evidence>
<dbReference type="GO" id="GO:0009103">
    <property type="term" value="P:lipopolysaccharide biosynthetic process"/>
    <property type="evidence" value="ECO:0007669"/>
    <property type="project" value="TreeGrafter"/>
</dbReference>
<dbReference type="PANTHER" id="PTHR22926">
    <property type="entry name" value="PHOSPHO-N-ACETYLMURAMOYL-PENTAPEPTIDE-TRANSFERASE"/>
    <property type="match status" value="1"/>
</dbReference>
<evidence type="ECO:0000256" key="3">
    <source>
        <dbReference type="ARBA" id="ARBA00022679"/>
    </source>
</evidence>
<feature type="transmembrane region" description="Helical" evidence="8">
    <location>
        <begin position="280"/>
        <end position="297"/>
    </location>
</feature>
<dbReference type="InterPro" id="IPR000715">
    <property type="entry name" value="Glycosyl_transferase_4"/>
</dbReference>
<accession>A0A0G1PBC3</accession>
<sequence length="459" mass="49939">MIFTIGIMVILIMGGILAWLWGRLPPELPWLYSLPWGEQQLIKKEWFAGMLGGLLGLFILTNFVSEWVGSNFGRWFDSSSNVSGRIFKSDRNNFRNMIPTAGITAVPFLISFVLSLILTPLTIFLFTKKGWVIDPKKAPHPAHIHKEPVPKGGGLPILLAVGITALLLLDLDKHLVAILVAALITVIVGLIDDVRGINPYFRLGVNILSALIIVISGIGIAFVSNPLGGVIDLSWPRLAIDFFGTHKEIWIIADLFALLWIPVLMNAINWSSGVDGQISGVVTIAAFVLGMISLSFSADITQWPVATLAFATAGAFLGLTVFHVYPQKIMPGYSATSLAGLLLGVISILATAKVGALLVVLGVPFIDFVYIAIRRIVSGKSPVWGDKGHLHHKLLELGWSRRRVALFYWAITGFLGIAALNFHAQVKLSIIIVLALLMAGFLLWQYLARSSAQPGQRSG</sequence>
<protein>
    <submittedName>
        <fullName evidence="9">Glycosyltransferase, group 4 family</fullName>
    </submittedName>
</protein>